<evidence type="ECO:0000256" key="4">
    <source>
        <dbReference type="ARBA" id="ARBA00022989"/>
    </source>
</evidence>
<dbReference type="RefSeq" id="WP_345036651.1">
    <property type="nucleotide sequence ID" value="NZ_BAAAYL010000001.1"/>
</dbReference>
<evidence type="ECO:0000256" key="7">
    <source>
        <dbReference type="SAM" id="Phobius"/>
    </source>
</evidence>
<keyword evidence="2" id="KW-1003">Cell membrane</keyword>
<keyword evidence="11" id="KW-1185">Reference proteome</keyword>
<accession>A0ABP6SAG8</accession>
<keyword evidence="5 7" id="KW-0472">Membrane</keyword>
<feature type="compositionally biased region" description="Low complexity" evidence="6">
    <location>
        <begin position="141"/>
        <end position="153"/>
    </location>
</feature>
<dbReference type="InterPro" id="IPR010432">
    <property type="entry name" value="RDD"/>
</dbReference>
<feature type="domain" description="RDD" evidence="8">
    <location>
        <begin position="319"/>
        <end position="468"/>
    </location>
</feature>
<feature type="region of interest" description="Disordered" evidence="6">
    <location>
        <begin position="1"/>
        <end position="315"/>
    </location>
</feature>
<feature type="compositionally biased region" description="Polar residues" evidence="6">
    <location>
        <begin position="199"/>
        <end position="209"/>
    </location>
</feature>
<comment type="subcellular location">
    <subcellularLocation>
        <location evidence="1">Cell membrane</location>
        <topology evidence="1">Multi-pass membrane protein</topology>
    </subcellularLocation>
</comment>
<name>A0ABP6SAG8_9ACTN</name>
<keyword evidence="4 7" id="KW-1133">Transmembrane helix</keyword>
<evidence type="ECO:0000256" key="2">
    <source>
        <dbReference type="ARBA" id="ARBA00022475"/>
    </source>
</evidence>
<evidence type="ECO:0000256" key="3">
    <source>
        <dbReference type="ARBA" id="ARBA00022692"/>
    </source>
</evidence>
<dbReference type="Pfam" id="PF06271">
    <property type="entry name" value="RDD"/>
    <property type="match status" value="1"/>
</dbReference>
<evidence type="ECO:0000313" key="10">
    <source>
        <dbReference type="EMBL" id="GAA3371999.1"/>
    </source>
</evidence>
<feature type="transmembrane region" description="Helical" evidence="7">
    <location>
        <begin position="325"/>
        <end position="347"/>
    </location>
</feature>
<evidence type="ECO:0000256" key="6">
    <source>
        <dbReference type="SAM" id="MobiDB-lite"/>
    </source>
</evidence>
<feature type="compositionally biased region" description="Low complexity" evidence="6">
    <location>
        <begin position="287"/>
        <end position="296"/>
    </location>
</feature>
<gene>
    <name evidence="10" type="ORF">GCM10020367_25160</name>
</gene>
<feature type="transmembrane region" description="Helical" evidence="7">
    <location>
        <begin position="368"/>
        <end position="395"/>
    </location>
</feature>
<keyword evidence="3 7" id="KW-0812">Transmembrane</keyword>
<dbReference type="PANTHER" id="PTHR36115">
    <property type="entry name" value="PROLINE-RICH ANTIGEN HOMOLOG-RELATED"/>
    <property type="match status" value="1"/>
</dbReference>
<proteinExistence type="predicted"/>
<reference evidence="11" key="1">
    <citation type="journal article" date="2019" name="Int. J. Syst. Evol. Microbiol.">
        <title>The Global Catalogue of Microorganisms (GCM) 10K type strain sequencing project: providing services to taxonomists for standard genome sequencing and annotation.</title>
        <authorList>
            <consortium name="The Broad Institute Genomics Platform"/>
            <consortium name="The Broad Institute Genome Sequencing Center for Infectious Disease"/>
            <person name="Wu L."/>
            <person name="Ma J."/>
        </authorList>
    </citation>
    <scope>NUCLEOTIDE SEQUENCE [LARGE SCALE GENOMIC DNA]</scope>
    <source>
        <strain evidence="11">JCM 9651</strain>
    </source>
</reference>
<dbReference type="Proteomes" id="UP001499990">
    <property type="component" value="Unassembled WGS sequence"/>
</dbReference>
<evidence type="ECO:0000259" key="8">
    <source>
        <dbReference type="Pfam" id="PF06271"/>
    </source>
</evidence>
<comment type="caution">
    <text evidence="10">The sequence shown here is derived from an EMBL/GenBank/DDBJ whole genome shotgun (WGS) entry which is preliminary data.</text>
</comment>
<organism evidence="10 11">
    <name type="scientific">Streptomyces sannanensis</name>
    <dbReference type="NCBI Taxonomy" id="285536"/>
    <lineage>
        <taxon>Bacteria</taxon>
        <taxon>Bacillati</taxon>
        <taxon>Actinomycetota</taxon>
        <taxon>Actinomycetes</taxon>
        <taxon>Kitasatosporales</taxon>
        <taxon>Streptomycetaceae</taxon>
        <taxon>Streptomyces</taxon>
    </lineage>
</organism>
<evidence type="ECO:0000256" key="5">
    <source>
        <dbReference type="ARBA" id="ARBA00023136"/>
    </source>
</evidence>
<evidence type="ECO:0000313" key="11">
    <source>
        <dbReference type="Proteomes" id="UP001499990"/>
    </source>
</evidence>
<dbReference type="InterPro" id="IPR051791">
    <property type="entry name" value="Pra-immunoreactive"/>
</dbReference>
<dbReference type="Pfam" id="PF10708">
    <property type="entry name" value="DUF2510"/>
    <property type="match status" value="1"/>
</dbReference>
<feature type="transmembrane region" description="Helical" evidence="7">
    <location>
        <begin position="434"/>
        <end position="455"/>
    </location>
</feature>
<dbReference type="EMBL" id="BAAAYL010000001">
    <property type="protein sequence ID" value="GAA3371999.1"/>
    <property type="molecule type" value="Genomic_DNA"/>
</dbReference>
<evidence type="ECO:0000256" key="1">
    <source>
        <dbReference type="ARBA" id="ARBA00004651"/>
    </source>
</evidence>
<dbReference type="PANTHER" id="PTHR36115:SF4">
    <property type="entry name" value="MEMBRANE PROTEIN"/>
    <property type="match status" value="1"/>
</dbReference>
<evidence type="ECO:0000259" key="9">
    <source>
        <dbReference type="Pfam" id="PF10708"/>
    </source>
</evidence>
<protein>
    <submittedName>
        <fullName evidence="10">RDD family protein</fullName>
    </submittedName>
</protein>
<feature type="compositionally biased region" description="Low complexity" evidence="6">
    <location>
        <begin position="220"/>
        <end position="234"/>
    </location>
</feature>
<dbReference type="InterPro" id="IPR018929">
    <property type="entry name" value="DUF2510"/>
</dbReference>
<feature type="domain" description="DUF2510" evidence="9">
    <location>
        <begin position="15"/>
        <end position="47"/>
    </location>
</feature>
<sequence length="476" mass="49063">MSAPTPVSGDGSPSAGYYPDPSIPGYVRFWNGAAWVPGTSRPAPPAAAPPAQVEETGPVFLDEEPPSVSWGTPEPQDTPGPTLSDPRGTSPDTGPATATSGAGGSTSEDAPAGAGVTLDARLPADTGPGIDTRPAAPVWPEAPGSASAPGAPEAHGRLEGATRDTPAALASTQTGRPGTAGEGPDAGAATGVPGRRSAPQPQAAASTTWPEAPGSRREPAQPGGPAAEAAPSRPQTRPPASAHTAAPARTGWPEVPSSRPAPDRQPADRAQASWPQQVRQLAHPERQSQQSQQPVVPWKPPADDPFTRAARAQAATRPAGLGRRFAARIVDTLVTTTALGAVAMPLVSRTADHIHQKIEAARLSGRTVTVWLLDGTTGTYLGIVLGAFLLIGVLYEVLPTAKWGRTLGKKLCGVAVRGIESHEPPAFGAALGRWLVYGVLGLLAVGVVNVLWCVFDRPWRQCWHDKAARTFVAADR</sequence>